<dbReference type="InterPro" id="IPR000210">
    <property type="entry name" value="BTB/POZ_dom"/>
</dbReference>
<feature type="domain" description="BTB" evidence="1">
    <location>
        <begin position="60"/>
        <end position="131"/>
    </location>
</feature>
<evidence type="ECO:0000259" key="1">
    <source>
        <dbReference type="PROSITE" id="PS50097"/>
    </source>
</evidence>
<dbReference type="InParanoid" id="C3XUT3"/>
<dbReference type="STRING" id="7739.C3XUT3"/>
<dbReference type="Gene3D" id="3.30.710.10">
    <property type="entry name" value="Potassium Channel Kv1.1, Chain A"/>
    <property type="match status" value="2"/>
</dbReference>
<evidence type="ECO:0000313" key="2">
    <source>
        <dbReference type="EMBL" id="EEN68158.1"/>
    </source>
</evidence>
<dbReference type="AlphaFoldDB" id="C3XUT3"/>
<dbReference type="CDD" id="cd18365">
    <property type="entry name" value="BTB_POZ_KCTD6_like"/>
    <property type="match status" value="2"/>
</dbReference>
<dbReference type="PANTHER" id="PTHR14499:SF144">
    <property type="entry name" value="POTASSIUM CHANNEL TETRAMERISATION-TYPE BTB DOMAIN-CONTAINING PROTEIN"/>
    <property type="match status" value="1"/>
</dbReference>
<organism>
    <name type="scientific">Branchiostoma floridae</name>
    <name type="common">Florida lancelet</name>
    <name type="synonym">Amphioxus</name>
    <dbReference type="NCBI Taxonomy" id="7739"/>
    <lineage>
        <taxon>Eukaryota</taxon>
        <taxon>Metazoa</taxon>
        <taxon>Chordata</taxon>
        <taxon>Cephalochordata</taxon>
        <taxon>Leptocardii</taxon>
        <taxon>Amphioxiformes</taxon>
        <taxon>Branchiostomatidae</taxon>
        <taxon>Branchiostoma</taxon>
    </lineage>
</organism>
<accession>C3XUT3</accession>
<dbReference type="EMBL" id="GG666467">
    <property type="protein sequence ID" value="EEN68158.1"/>
    <property type="molecule type" value="Genomic_DNA"/>
</dbReference>
<dbReference type="InterPro" id="IPR003131">
    <property type="entry name" value="T1-type_BTB"/>
</dbReference>
<dbReference type="Pfam" id="PF02214">
    <property type="entry name" value="BTB_2"/>
    <property type="match status" value="2"/>
</dbReference>
<dbReference type="InterPro" id="IPR011333">
    <property type="entry name" value="SKP1/BTB/POZ_sf"/>
</dbReference>
<reference evidence="2" key="1">
    <citation type="journal article" date="2008" name="Nature">
        <title>The amphioxus genome and the evolution of the chordate karyotype.</title>
        <authorList>
            <consortium name="US DOE Joint Genome Institute (JGI-PGF)"/>
            <person name="Putnam N.H."/>
            <person name="Butts T."/>
            <person name="Ferrier D.E.K."/>
            <person name="Furlong R.F."/>
            <person name="Hellsten U."/>
            <person name="Kawashima T."/>
            <person name="Robinson-Rechavi M."/>
            <person name="Shoguchi E."/>
            <person name="Terry A."/>
            <person name="Yu J.-K."/>
            <person name="Benito-Gutierrez E.L."/>
            <person name="Dubchak I."/>
            <person name="Garcia-Fernandez J."/>
            <person name="Gibson-Brown J.J."/>
            <person name="Grigoriev I.V."/>
            <person name="Horton A.C."/>
            <person name="de Jong P.J."/>
            <person name="Jurka J."/>
            <person name="Kapitonov V.V."/>
            <person name="Kohara Y."/>
            <person name="Kuroki Y."/>
            <person name="Lindquist E."/>
            <person name="Lucas S."/>
            <person name="Osoegawa K."/>
            <person name="Pennacchio L.A."/>
            <person name="Salamov A.A."/>
            <person name="Satou Y."/>
            <person name="Sauka-Spengler T."/>
            <person name="Schmutz J."/>
            <person name="Shin-I T."/>
            <person name="Toyoda A."/>
            <person name="Bronner-Fraser M."/>
            <person name="Fujiyama A."/>
            <person name="Holland L.Z."/>
            <person name="Holland P.W.H."/>
            <person name="Satoh N."/>
            <person name="Rokhsar D.S."/>
        </authorList>
    </citation>
    <scope>NUCLEOTIDE SEQUENCE [LARGE SCALE GENOMIC DNA]</scope>
    <source>
        <strain evidence="2">S238N-H82</strain>
        <tissue evidence="2">Testes</tissue>
    </source>
</reference>
<dbReference type="PROSITE" id="PS50097">
    <property type="entry name" value="BTB"/>
    <property type="match status" value="2"/>
</dbReference>
<protein>
    <recommendedName>
        <fullName evidence="1">BTB domain-containing protein</fullName>
    </recommendedName>
</protein>
<sequence>MCDEGVTYSVCVYCILSRTRRNYKDFDVNLLHTFLGKICQAYSSFCFSNKDSGGEKMSKFDSVVSLNVGGHIYTTARSTLTRFRDSMLGAMFGGDFDALRDDQGRYFIDRNGRLFEHVLNFLRTTQLVLPEDFKELPLLEIEADFYQIQPLIEALKNYKARSETNKCEVVCLEISFGSIGVIASSTEVEEEIQESFKQEPSKMSRSDSVVSLNVGGHIYTTARSTLTRFRDSMLGAMFGGDFDTLRDDQGRYFIDRNGRLFEYVLNFLRTTQLVLPEDFKELPQLEIEADFYQIQPLIEALKSYKPRPRSEPPVPCEVVVLSIRRFGFNSGLPPIVEVSASSREVKDMVRYSGSGTGHDGMARMLRTLHNGGFIVESHVAFGSDQEKMVLVRKLVRNSSDSK</sequence>
<dbReference type="eggNOG" id="KOG2723">
    <property type="taxonomic scope" value="Eukaryota"/>
</dbReference>
<dbReference type="PANTHER" id="PTHR14499">
    <property type="entry name" value="POTASSIUM CHANNEL TETRAMERIZATION DOMAIN-CONTAINING"/>
    <property type="match status" value="1"/>
</dbReference>
<name>C3XUT3_BRAFL</name>
<proteinExistence type="predicted"/>
<feature type="domain" description="BTB" evidence="1">
    <location>
        <begin position="206"/>
        <end position="277"/>
    </location>
</feature>
<dbReference type="GO" id="GO:0051260">
    <property type="term" value="P:protein homooligomerization"/>
    <property type="evidence" value="ECO:0007669"/>
    <property type="project" value="InterPro"/>
</dbReference>
<dbReference type="SMART" id="SM00225">
    <property type="entry name" value="BTB"/>
    <property type="match status" value="2"/>
</dbReference>
<gene>
    <name evidence="2" type="ORF">BRAFLDRAFT_88888</name>
</gene>
<dbReference type="SUPFAM" id="SSF54695">
    <property type="entry name" value="POZ domain"/>
    <property type="match status" value="2"/>
</dbReference>